<proteinExistence type="predicted"/>
<geneLocation type="plasmid" evidence="2 3">
    <name>p7</name>
</geneLocation>
<dbReference type="NCBIfam" id="TIGR00616">
    <property type="entry name" value="rect"/>
    <property type="match status" value="1"/>
</dbReference>
<keyword evidence="2" id="KW-0614">Plasmid</keyword>
<dbReference type="InterPro" id="IPR004590">
    <property type="entry name" value="ssDNA_annealing_RecT"/>
</dbReference>
<evidence type="ECO:0000256" key="1">
    <source>
        <dbReference type="SAM" id="MobiDB-lite"/>
    </source>
</evidence>
<dbReference type="Pfam" id="PF03837">
    <property type="entry name" value="RecT"/>
    <property type="match status" value="1"/>
</dbReference>
<dbReference type="Proteomes" id="UP000298595">
    <property type="component" value="Plasmid p7"/>
</dbReference>
<feature type="compositionally biased region" description="Low complexity" evidence="1">
    <location>
        <begin position="318"/>
        <end position="329"/>
    </location>
</feature>
<dbReference type="EMBL" id="CP032328">
    <property type="protein sequence ID" value="QCO00475.1"/>
    <property type="molecule type" value="Genomic_DNA"/>
</dbReference>
<accession>A0A4D8PSZ8</accession>
<dbReference type="KEGG" id="aare:D3093_35090"/>
<feature type="region of interest" description="Disordered" evidence="1">
    <location>
        <begin position="297"/>
        <end position="365"/>
    </location>
</feature>
<dbReference type="InterPro" id="IPR018330">
    <property type="entry name" value="RecT_fam"/>
</dbReference>
<evidence type="ECO:0000313" key="2">
    <source>
        <dbReference type="EMBL" id="QCO00475.1"/>
    </source>
</evidence>
<gene>
    <name evidence="2" type="ORF">D3093_35090</name>
</gene>
<dbReference type="GO" id="GO:0006259">
    <property type="term" value="P:DNA metabolic process"/>
    <property type="evidence" value="ECO:0007669"/>
    <property type="project" value="InterPro"/>
</dbReference>
<dbReference type="RefSeq" id="WP_137119167.1">
    <property type="nucleotide sequence ID" value="NZ_CP032328.1"/>
</dbReference>
<feature type="compositionally biased region" description="Basic and acidic residues" evidence="1">
    <location>
        <begin position="330"/>
        <end position="340"/>
    </location>
</feature>
<dbReference type="GO" id="GO:0003677">
    <property type="term" value="F:DNA binding"/>
    <property type="evidence" value="ECO:0007669"/>
    <property type="project" value="InterPro"/>
</dbReference>
<organism evidence="2 3">
    <name type="scientific">Azospirillum argentinense</name>
    <dbReference type="NCBI Taxonomy" id="2970906"/>
    <lineage>
        <taxon>Bacteria</taxon>
        <taxon>Pseudomonadati</taxon>
        <taxon>Pseudomonadota</taxon>
        <taxon>Alphaproteobacteria</taxon>
        <taxon>Rhodospirillales</taxon>
        <taxon>Azospirillaceae</taxon>
        <taxon>Azospirillum</taxon>
    </lineage>
</organism>
<sequence length="365" mass="40633">MADGGGARPALVPAQQSKRGILDLLESDRVRKGLAAVAGKHMNPERMTRLIINAINRTPDLLKCDPRTVLGATMTTTALALEPNTPQQLAWLLPYKTRRKVGDNEWEDYYECQFQIGAQGWKELMYRSPGITRVNAGAIYEHDRFVFKDAADIVFEYEPNYLVDDPGRIVAGYAYAKLETERGVDLIPTVVPWKEIEKIRSRSETYRSLLRGIDNARNPDQRQKAERKLAETPWVMWEDQMVEKSCTKRLRKKVPITPQIAAAAAIDDGADVGQIDFSQMTDPDLVRAVASGEAEAPLIEHGEDQPMNNDIGAEQQREPAPAQQQAAASREPKPNARRADTPPAEDAMPDLPPDDATDTGSLFSE</sequence>
<protein>
    <recommendedName>
        <fullName evidence="4">Recombinase RecT</fullName>
    </recommendedName>
</protein>
<reference evidence="2 3" key="1">
    <citation type="submission" date="2018-09" db="EMBL/GenBank/DDBJ databases">
        <title>Whole genome based analysis of evolution and adaptive divergence in Indian and Brazilian strains of Azospirillum brasilense.</title>
        <authorList>
            <person name="Singh C."/>
            <person name="Tripathi A.K."/>
        </authorList>
    </citation>
    <scope>NUCLEOTIDE SEQUENCE [LARGE SCALE GENOMIC DNA]</scope>
    <source>
        <strain evidence="2 3">MTCC4035</strain>
        <plasmid evidence="2 3">p7</plasmid>
    </source>
</reference>
<evidence type="ECO:0000313" key="3">
    <source>
        <dbReference type="Proteomes" id="UP000298595"/>
    </source>
</evidence>
<evidence type="ECO:0008006" key="4">
    <source>
        <dbReference type="Google" id="ProtNLM"/>
    </source>
</evidence>
<dbReference type="AlphaFoldDB" id="A0A4D8PSZ8"/>
<name>A0A4D8PSZ8_9PROT</name>